<keyword evidence="4 8" id="KW-0812">Transmembrane</keyword>
<organism evidence="10 11">
    <name type="scientific">Streptomyces laculatispora</name>
    <dbReference type="NCBI Taxonomy" id="887464"/>
    <lineage>
        <taxon>Bacteria</taxon>
        <taxon>Bacillati</taxon>
        <taxon>Actinomycetota</taxon>
        <taxon>Actinomycetes</taxon>
        <taxon>Kitasatosporales</taxon>
        <taxon>Streptomycetaceae</taxon>
        <taxon>Streptomyces</taxon>
    </lineage>
</organism>
<keyword evidence="6 8" id="KW-0472">Membrane</keyword>
<dbReference type="EMBL" id="CP120992">
    <property type="protein sequence ID" value="WLQ39298.1"/>
    <property type="molecule type" value="Genomic_DNA"/>
</dbReference>
<feature type="transmembrane region" description="Helical" evidence="8">
    <location>
        <begin position="12"/>
        <end position="40"/>
    </location>
</feature>
<evidence type="ECO:0000256" key="3">
    <source>
        <dbReference type="ARBA" id="ARBA00022475"/>
    </source>
</evidence>
<dbReference type="PANTHER" id="PTHR43163:SF6">
    <property type="entry name" value="DIPEPTIDE TRANSPORT SYSTEM PERMEASE PROTEIN DPPB-RELATED"/>
    <property type="match status" value="1"/>
</dbReference>
<proteinExistence type="predicted"/>
<sequence length="187" mass="20094">MAAVRRGKPEERLANGIALLGMSVPAFWLGVVLVLVFAIAMPVFAASGFVPFSADPLENLRRLVLPAVVLGSGLAAVVMRQTRAAMIPVPPGHRPVPYRGARTAPAAHRGQPRGNSSAGGVPSRRGRRQCGGDCRLPAAADQPRTPEPVHHSVDGLRRSWRWVSRPVPGRRRRHGRHAGPYGRRCGP</sequence>
<evidence type="ECO:0000256" key="5">
    <source>
        <dbReference type="ARBA" id="ARBA00022989"/>
    </source>
</evidence>
<keyword evidence="5 8" id="KW-1133">Transmembrane helix</keyword>
<evidence type="ECO:0000313" key="10">
    <source>
        <dbReference type="EMBL" id="WLQ39298.1"/>
    </source>
</evidence>
<evidence type="ECO:0000259" key="9">
    <source>
        <dbReference type="Pfam" id="PF00528"/>
    </source>
</evidence>
<gene>
    <name evidence="10" type="ORF">P8A22_04200</name>
</gene>
<dbReference type="InterPro" id="IPR000515">
    <property type="entry name" value="MetI-like"/>
</dbReference>
<feature type="compositionally biased region" description="Low complexity" evidence="7">
    <location>
        <begin position="178"/>
        <end position="187"/>
    </location>
</feature>
<evidence type="ECO:0000256" key="1">
    <source>
        <dbReference type="ARBA" id="ARBA00004651"/>
    </source>
</evidence>
<keyword evidence="11" id="KW-1185">Reference proteome</keyword>
<dbReference type="Pfam" id="PF00528">
    <property type="entry name" value="BPD_transp_1"/>
    <property type="match status" value="1"/>
</dbReference>
<keyword evidence="3" id="KW-1003">Cell membrane</keyword>
<feature type="transmembrane region" description="Helical" evidence="8">
    <location>
        <begin position="60"/>
        <end position="79"/>
    </location>
</feature>
<dbReference type="PANTHER" id="PTHR43163">
    <property type="entry name" value="DIPEPTIDE TRANSPORT SYSTEM PERMEASE PROTEIN DPPB-RELATED"/>
    <property type="match status" value="1"/>
</dbReference>
<evidence type="ECO:0000256" key="8">
    <source>
        <dbReference type="SAM" id="Phobius"/>
    </source>
</evidence>
<feature type="compositionally biased region" description="Basic and acidic residues" evidence="7">
    <location>
        <begin position="147"/>
        <end position="157"/>
    </location>
</feature>
<evidence type="ECO:0000256" key="7">
    <source>
        <dbReference type="SAM" id="MobiDB-lite"/>
    </source>
</evidence>
<dbReference type="RefSeq" id="WP_306085925.1">
    <property type="nucleotide sequence ID" value="NZ_CP120992.1"/>
</dbReference>
<evidence type="ECO:0000256" key="2">
    <source>
        <dbReference type="ARBA" id="ARBA00022448"/>
    </source>
</evidence>
<feature type="domain" description="ABC transmembrane type-1" evidence="9">
    <location>
        <begin position="1"/>
        <end position="89"/>
    </location>
</feature>
<reference evidence="10 11" key="1">
    <citation type="submission" date="2023-03" db="EMBL/GenBank/DDBJ databases">
        <title>Isolation and description of six Streptomyces strains from soil environments, able to metabolize different microbial glucans.</title>
        <authorList>
            <person name="Widen T."/>
            <person name="Larsbrink J."/>
        </authorList>
    </citation>
    <scope>NUCLEOTIDE SEQUENCE [LARGE SCALE GENOMIC DNA]</scope>
    <source>
        <strain evidence="10 11">Mut2</strain>
    </source>
</reference>
<dbReference type="CDD" id="cd06261">
    <property type="entry name" value="TM_PBP2"/>
    <property type="match status" value="1"/>
</dbReference>
<protein>
    <submittedName>
        <fullName evidence="10">ABC transporter permease subunit</fullName>
    </submittedName>
</protein>
<keyword evidence="2" id="KW-0813">Transport</keyword>
<evidence type="ECO:0000256" key="6">
    <source>
        <dbReference type="ARBA" id="ARBA00023136"/>
    </source>
</evidence>
<name>A0ABY9HZC6_9ACTN</name>
<evidence type="ECO:0000313" key="11">
    <source>
        <dbReference type="Proteomes" id="UP001229952"/>
    </source>
</evidence>
<evidence type="ECO:0000256" key="4">
    <source>
        <dbReference type="ARBA" id="ARBA00022692"/>
    </source>
</evidence>
<feature type="compositionally biased region" description="Basic residues" evidence="7">
    <location>
        <begin position="168"/>
        <end position="177"/>
    </location>
</feature>
<feature type="region of interest" description="Disordered" evidence="7">
    <location>
        <begin position="90"/>
        <end position="187"/>
    </location>
</feature>
<comment type="subcellular location">
    <subcellularLocation>
        <location evidence="1">Cell membrane</location>
        <topology evidence="1">Multi-pass membrane protein</topology>
    </subcellularLocation>
</comment>
<accession>A0ABY9HZC6</accession>
<dbReference type="Proteomes" id="UP001229952">
    <property type="component" value="Chromosome"/>
</dbReference>